<accession>A0A1G9M2Q3</accession>
<dbReference type="EMBL" id="FNGW01000003">
    <property type="protein sequence ID" value="SDL68550.1"/>
    <property type="molecule type" value="Genomic_DNA"/>
</dbReference>
<proteinExistence type="predicted"/>
<evidence type="ECO:0000313" key="2">
    <source>
        <dbReference type="Proteomes" id="UP000199068"/>
    </source>
</evidence>
<evidence type="ECO:0000313" key="1">
    <source>
        <dbReference type="EMBL" id="SDL68550.1"/>
    </source>
</evidence>
<organism evidence="1 2">
    <name type="scientific">Romboutsia lituseburensis DSM 797</name>
    <dbReference type="NCBI Taxonomy" id="1121325"/>
    <lineage>
        <taxon>Bacteria</taxon>
        <taxon>Bacillati</taxon>
        <taxon>Bacillota</taxon>
        <taxon>Clostridia</taxon>
        <taxon>Peptostreptococcales</taxon>
        <taxon>Peptostreptococcaceae</taxon>
        <taxon>Romboutsia</taxon>
    </lineage>
</organism>
<reference evidence="1 2" key="1">
    <citation type="submission" date="2016-10" db="EMBL/GenBank/DDBJ databases">
        <authorList>
            <person name="de Groot N.N."/>
        </authorList>
    </citation>
    <scope>NUCLEOTIDE SEQUENCE [LARGE SCALE GENOMIC DNA]</scope>
    <source>
        <strain evidence="1 2">DSM 797</strain>
    </source>
</reference>
<sequence length="143" mass="16770">MKIYLPKIIYNSPTKLPDLEKNFFYYVIHKMFKLNSENNKDFNLEINIDEFITIIDNSTLQLFDIKSQTINAINNLNKINISLVDNGFHIKLSPFENVYLSHPIIYITINPIILEYLDQISVGNYVVFDLNTNSIVNNYNNFI</sequence>
<name>A0A1G9M2Q3_9FIRM</name>
<dbReference type="Proteomes" id="UP000199068">
    <property type="component" value="Unassembled WGS sequence"/>
</dbReference>
<gene>
    <name evidence="1" type="ORF">SAMN04515677_10345</name>
</gene>
<dbReference type="AlphaFoldDB" id="A0A1G9M2Q3"/>
<keyword evidence="2" id="KW-1185">Reference proteome</keyword>
<dbReference type="RefSeq" id="WP_092724759.1">
    <property type="nucleotide sequence ID" value="NZ_FNGW01000003.1"/>
</dbReference>
<protein>
    <submittedName>
        <fullName evidence="1">Uncharacterized protein</fullName>
    </submittedName>
</protein>